<proteinExistence type="predicted"/>
<evidence type="ECO:0000259" key="1">
    <source>
        <dbReference type="Pfam" id="PF08379"/>
    </source>
</evidence>
<gene>
    <name evidence="2" type="ORF">A7A08_02629</name>
</gene>
<name>A0A1E2RW72_9HYPH</name>
<dbReference type="InterPro" id="IPR013589">
    <property type="entry name" value="Bac_transglu_N"/>
</dbReference>
<keyword evidence="3" id="KW-1185">Reference proteome</keyword>
<dbReference type="AlphaFoldDB" id="A0A1E2RW72"/>
<dbReference type="PANTHER" id="PTHR33490">
    <property type="entry name" value="BLR5614 PROTEIN-RELATED"/>
    <property type="match status" value="1"/>
</dbReference>
<comment type="caution">
    <text evidence="2">The sequence shown here is derived from an EMBL/GenBank/DDBJ whole genome shotgun (WGS) entry which is preliminary data.</text>
</comment>
<reference evidence="2 3" key="1">
    <citation type="submission" date="2016-07" db="EMBL/GenBank/DDBJ databases">
        <title>Draft genome sequence of Methyloligella halotolerans C2T (VKM B-2706T=CCUG 61687T=DSM 25045T), a halotolerant polyhydroxybutyrate accumulating methylotroph.</title>
        <authorList>
            <person name="Vasilenko O.V."/>
            <person name="Doronina N.V."/>
            <person name="Poroshina M.N."/>
            <person name="Tarlachkov S.V."/>
            <person name="Trotsenko Y.A."/>
        </authorList>
    </citation>
    <scope>NUCLEOTIDE SEQUENCE [LARGE SCALE GENOMIC DNA]</scope>
    <source>
        <strain evidence="2 3">VKM B-2706</strain>
    </source>
</reference>
<feature type="domain" description="Bacterial transglutaminase-like N-terminal" evidence="1">
    <location>
        <begin position="17"/>
        <end position="93"/>
    </location>
</feature>
<evidence type="ECO:0000313" key="3">
    <source>
        <dbReference type="Proteomes" id="UP000095087"/>
    </source>
</evidence>
<organism evidence="2 3">
    <name type="scientific">Methyloligella halotolerans</name>
    <dbReference type="NCBI Taxonomy" id="1177755"/>
    <lineage>
        <taxon>Bacteria</taxon>
        <taxon>Pseudomonadati</taxon>
        <taxon>Pseudomonadota</taxon>
        <taxon>Alphaproteobacteria</taxon>
        <taxon>Hyphomicrobiales</taxon>
        <taxon>Hyphomicrobiaceae</taxon>
        <taxon>Methyloligella</taxon>
    </lineage>
</organism>
<dbReference type="STRING" id="1177755.A7A08_02629"/>
<accession>A0A1E2RW72</accession>
<dbReference type="Pfam" id="PF08379">
    <property type="entry name" value="Bact_transglu_N"/>
    <property type="match status" value="1"/>
</dbReference>
<sequence length="122" mass="13928">MRPFQTVSPQQLSMHFKVRHTTEYRYSAPVSFGQHTLRLTPRGETVRDVKQELIVEPAPASRKTMVDAFGNRTTQITFEGASDRLYIESLFEAETRQPASLDGTVLPLLPWPEPSRGARRRT</sequence>
<protein>
    <recommendedName>
        <fullName evidence="1">Bacterial transglutaminase-like N-terminal domain-containing protein</fullName>
    </recommendedName>
</protein>
<dbReference type="RefSeq" id="WP_069095798.1">
    <property type="nucleotide sequence ID" value="NZ_MASI01000007.1"/>
</dbReference>
<dbReference type="EMBL" id="MASI01000007">
    <property type="protein sequence ID" value="ODA66506.1"/>
    <property type="molecule type" value="Genomic_DNA"/>
</dbReference>
<dbReference type="Proteomes" id="UP000095087">
    <property type="component" value="Unassembled WGS sequence"/>
</dbReference>
<evidence type="ECO:0000313" key="2">
    <source>
        <dbReference type="EMBL" id="ODA66506.1"/>
    </source>
</evidence>